<dbReference type="InterPro" id="IPR032710">
    <property type="entry name" value="NTF2-like_dom_sf"/>
</dbReference>
<comment type="caution">
    <text evidence="2">The sequence shown here is derived from an EMBL/GenBank/DDBJ whole genome shotgun (WGS) entry which is preliminary data.</text>
</comment>
<gene>
    <name evidence="2" type="ORF">LEP48_01590</name>
</gene>
<dbReference type="SUPFAM" id="SSF54427">
    <property type="entry name" value="NTF2-like"/>
    <property type="match status" value="1"/>
</dbReference>
<organism evidence="2 3">
    <name type="scientific">Isoptericola luteus</name>
    <dbReference type="NCBI Taxonomy" id="2879484"/>
    <lineage>
        <taxon>Bacteria</taxon>
        <taxon>Bacillati</taxon>
        <taxon>Actinomycetota</taxon>
        <taxon>Actinomycetes</taxon>
        <taxon>Micrococcales</taxon>
        <taxon>Promicromonosporaceae</taxon>
        <taxon>Isoptericola</taxon>
    </lineage>
</organism>
<keyword evidence="3" id="KW-1185">Reference proteome</keyword>
<name>A0ABS7ZAF7_9MICO</name>
<evidence type="ECO:0000313" key="3">
    <source>
        <dbReference type="Proteomes" id="UP001319870"/>
    </source>
</evidence>
<dbReference type="Proteomes" id="UP001319870">
    <property type="component" value="Unassembled WGS sequence"/>
</dbReference>
<dbReference type="InterPro" id="IPR037401">
    <property type="entry name" value="SnoaL-like"/>
</dbReference>
<dbReference type="RefSeq" id="WP_225563762.1">
    <property type="nucleotide sequence ID" value="NZ_JAIXCQ010000001.1"/>
</dbReference>
<evidence type="ECO:0000313" key="2">
    <source>
        <dbReference type="EMBL" id="MCA5892043.1"/>
    </source>
</evidence>
<sequence length="123" mass="13336">MTTAAQLLRTFSDRIDAQDWAGLAALLAPDFRARYVHTGEEFDRDGFVALNRDYPGAWRFEQQDVVDGGARGALRARVSDATGASDDVYHVATFATAGPDGLLHEIVEVWADAVAEPPSQGRS</sequence>
<proteinExistence type="predicted"/>
<dbReference type="EMBL" id="JAIXCQ010000001">
    <property type="protein sequence ID" value="MCA5892043.1"/>
    <property type="molecule type" value="Genomic_DNA"/>
</dbReference>
<reference evidence="2 3" key="1">
    <citation type="submission" date="2021-09" db="EMBL/GenBank/DDBJ databases">
        <title>Isoptericola luteus sp. nov., a novel bacterium isolated from Harbin, the capital city of Heilongjiang province.</title>
        <authorList>
            <person name="Li J."/>
        </authorList>
    </citation>
    <scope>NUCLEOTIDE SEQUENCE [LARGE SCALE GENOMIC DNA]</scope>
    <source>
        <strain evidence="2 3">NEAU-Y5</strain>
    </source>
</reference>
<evidence type="ECO:0000259" key="1">
    <source>
        <dbReference type="Pfam" id="PF12680"/>
    </source>
</evidence>
<accession>A0ABS7ZAF7</accession>
<protein>
    <submittedName>
        <fullName evidence="2">Nuclear transport factor 2 family protein</fullName>
    </submittedName>
</protein>
<dbReference type="Pfam" id="PF12680">
    <property type="entry name" value="SnoaL_2"/>
    <property type="match status" value="1"/>
</dbReference>
<dbReference type="Gene3D" id="3.10.450.50">
    <property type="match status" value="1"/>
</dbReference>
<feature type="domain" description="SnoaL-like" evidence="1">
    <location>
        <begin position="9"/>
        <end position="96"/>
    </location>
</feature>